<evidence type="ECO:0000256" key="1">
    <source>
        <dbReference type="SAM" id="SignalP"/>
    </source>
</evidence>
<evidence type="ECO:0008006" key="4">
    <source>
        <dbReference type="Google" id="ProtNLM"/>
    </source>
</evidence>
<organism evidence="2 3">
    <name type="scientific">Neolewinella aquimaris</name>
    <dbReference type="NCBI Taxonomy" id="1835722"/>
    <lineage>
        <taxon>Bacteria</taxon>
        <taxon>Pseudomonadati</taxon>
        <taxon>Bacteroidota</taxon>
        <taxon>Saprospiria</taxon>
        <taxon>Saprospirales</taxon>
        <taxon>Lewinellaceae</taxon>
        <taxon>Neolewinella</taxon>
    </lineage>
</organism>
<reference evidence="2 3" key="1">
    <citation type="submission" date="2020-08" db="EMBL/GenBank/DDBJ databases">
        <title>Genomic Encyclopedia of Type Strains, Phase IV (KMG-IV): sequencing the most valuable type-strain genomes for metagenomic binning, comparative biology and taxonomic classification.</title>
        <authorList>
            <person name="Goeker M."/>
        </authorList>
    </citation>
    <scope>NUCLEOTIDE SEQUENCE [LARGE SCALE GENOMIC DNA]</scope>
    <source>
        <strain evidence="2 3">DSM 105137</strain>
    </source>
</reference>
<dbReference type="Proteomes" id="UP000576209">
    <property type="component" value="Unassembled WGS sequence"/>
</dbReference>
<comment type="caution">
    <text evidence="2">The sequence shown here is derived from an EMBL/GenBank/DDBJ whole genome shotgun (WGS) entry which is preliminary data.</text>
</comment>
<dbReference type="InterPro" id="IPR045444">
    <property type="entry name" value="DUF6503"/>
</dbReference>
<dbReference type="RefSeq" id="WP_183494405.1">
    <property type="nucleotide sequence ID" value="NZ_JACIFF010000001.1"/>
</dbReference>
<accession>A0A840EB17</accession>
<keyword evidence="1" id="KW-0732">Signal</keyword>
<feature type="signal peptide" evidence="1">
    <location>
        <begin position="1"/>
        <end position="25"/>
    </location>
</feature>
<feature type="chain" id="PRO_5032340639" description="Deoxyribose-phosphate aldolase" evidence="1">
    <location>
        <begin position="26"/>
        <end position="254"/>
    </location>
</feature>
<evidence type="ECO:0000313" key="3">
    <source>
        <dbReference type="Proteomes" id="UP000576209"/>
    </source>
</evidence>
<gene>
    <name evidence="2" type="ORF">GGR28_000787</name>
</gene>
<proteinExistence type="predicted"/>
<evidence type="ECO:0000313" key="2">
    <source>
        <dbReference type="EMBL" id="MBB4078186.1"/>
    </source>
</evidence>
<dbReference type="Pfam" id="PF20113">
    <property type="entry name" value="DUF6503"/>
    <property type="match status" value="1"/>
</dbReference>
<name>A0A840EB17_9BACT</name>
<dbReference type="EMBL" id="JACIFF010000001">
    <property type="protein sequence ID" value="MBB4078186.1"/>
    <property type="molecule type" value="Genomic_DNA"/>
</dbReference>
<keyword evidence="3" id="KW-1185">Reference proteome</keyword>
<dbReference type="AlphaFoldDB" id="A0A840EB17"/>
<sequence>MAILRTYPILWLLLCILWTCGPAQEETEPAAENASEVIERAVQAHGMEGFATTDITFTFREREYGIRRDGGKFAYTRDFTDSTGNHVVDLLDNTGLQRRVNDSMVVLTAKDSAAYAESVNSVRYFFMLPYGLDDPAAHAELLDTITIKEQLYDQVAVTFAPEGGGADFEDVYRYFFNRSTGELDYLAYTFEVNDGGLRFREATNKRRINGVLVQDYINYGVNGEDRDIASVGRRYAEGALPRLSVIENTDVNIR</sequence>
<protein>
    <recommendedName>
        <fullName evidence="4">Deoxyribose-phosphate aldolase</fullName>
    </recommendedName>
</protein>